<proteinExistence type="inferred from homology"/>
<dbReference type="Gene3D" id="3.30.1120.10">
    <property type="match status" value="1"/>
</dbReference>
<dbReference type="Gene3D" id="3.40.720.10">
    <property type="entry name" value="Alkaline Phosphatase, subunit A"/>
    <property type="match status" value="1"/>
</dbReference>
<dbReference type="InterPro" id="IPR000917">
    <property type="entry name" value="Sulfatase_N"/>
</dbReference>
<protein>
    <submittedName>
        <fullName evidence="7">Arylsulfatase</fullName>
        <ecNumber evidence="7">3.1.6.1</ecNumber>
    </submittedName>
</protein>
<evidence type="ECO:0000259" key="6">
    <source>
        <dbReference type="Pfam" id="PF00884"/>
    </source>
</evidence>
<dbReference type="InterPro" id="IPR050738">
    <property type="entry name" value="Sulfatase"/>
</dbReference>
<evidence type="ECO:0000313" key="8">
    <source>
        <dbReference type="Proteomes" id="UP000028681"/>
    </source>
</evidence>
<dbReference type="CDD" id="cd16025">
    <property type="entry name" value="PAS_like"/>
    <property type="match status" value="1"/>
</dbReference>
<evidence type="ECO:0000256" key="1">
    <source>
        <dbReference type="ARBA" id="ARBA00008779"/>
    </source>
</evidence>
<dbReference type="KEGG" id="ete:ETEE_0993"/>
<accession>A0A076LL51</accession>
<dbReference type="PROSITE" id="PS00523">
    <property type="entry name" value="SULFATASE_1"/>
    <property type="match status" value="1"/>
</dbReference>
<dbReference type="PANTHER" id="PTHR42693:SF33">
    <property type="entry name" value="ARYLSULFATASE"/>
    <property type="match status" value="1"/>
</dbReference>
<sequence>MNVLLIVLDDVGFADLGAFGSEIKTPNIDALASSGVRYNQFDTKAMCSPSRASLLTGRNNHTVNMADLPPKGKPTPSQKVPLGSGPSDSGEIPLNAQNIAQVLKADGYSTYAFGKWHMAPLYKDNTERNKPFYPRQRGFDYFYGFLSGHSDQYHPDLVENNTVLPKVEHPSGYHFSTDIVNHAIDAITKDAKKPKLVYLAFGAAHAPYQVPDTYIQQYKGLYSQGWDELRRQRYERQIKMGIIPTNTKLPPRENGDAAWASLNPTEKRVYSKFMETYAGFLTHTDHEIGRIIDTLKKTGQYDNTMIVFLTDNGAASEGGPHGGFQVAYNDKMPVEEMDKRLDEAGSASTYMLYQRPWAYAGTTPFRRYKLWPYLGGVRTPLIISWPQHIDNPGIIRHQYVNIIDLAPTILQATGTKFSASVDGQKQLPIAGKSILDTLNSDMAKTRDIQYFELRGQRAITWGKWRAVAMHDVNTDFSQDKWELFDTEKDFSESTDLASQNPEILSKMKEIWQQEAEKYSQPTAFQPDPTLYKNNSMQDGIKN</sequence>
<dbReference type="SUPFAM" id="SSF53649">
    <property type="entry name" value="Alkaline phosphatase-like"/>
    <property type="match status" value="1"/>
</dbReference>
<dbReference type="EC" id="3.1.6.1" evidence="7"/>
<dbReference type="PANTHER" id="PTHR42693">
    <property type="entry name" value="ARYLSULFATASE FAMILY MEMBER"/>
    <property type="match status" value="1"/>
</dbReference>
<keyword evidence="4" id="KW-0106">Calcium</keyword>
<dbReference type="HOGENOM" id="CLU_006332_11_0_6"/>
<dbReference type="AlphaFoldDB" id="A0A076LL51"/>
<dbReference type="Pfam" id="PF00884">
    <property type="entry name" value="Sulfatase"/>
    <property type="match status" value="1"/>
</dbReference>
<evidence type="ECO:0000256" key="2">
    <source>
        <dbReference type="ARBA" id="ARBA00022723"/>
    </source>
</evidence>
<reference evidence="7 8" key="1">
    <citation type="journal article" date="2012" name="PLoS ONE">
        <title>Edwardsiella comparative phylogenomics reveal the new intra/inter-species taxonomic relationships, virulence evolution and niche adaptation mechanisms.</title>
        <authorList>
            <person name="Yang M."/>
            <person name="Lv Y."/>
            <person name="Xiao J."/>
            <person name="Wu H."/>
            <person name="Zheng H."/>
            <person name="Liu Q."/>
            <person name="Zhang Y."/>
            <person name="Wang Q."/>
        </authorList>
    </citation>
    <scope>NUCLEOTIDE SEQUENCE [LARGE SCALE GENOMIC DNA]</scope>
    <source>
        <strain evidence="8">080813</strain>
    </source>
</reference>
<gene>
    <name evidence="7" type="primary">aslA</name>
    <name evidence="7" type="ORF">ETEE_0993</name>
</gene>
<feature type="domain" description="Sulfatase N-terminal" evidence="6">
    <location>
        <begin position="2"/>
        <end position="414"/>
    </location>
</feature>
<dbReference type="GO" id="GO:0046872">
    <property type="term" value="F:metal ion binding"/>
    <property type="evidence" value="ECO:0007669"/>
    <property type="project" value="UniProtKB-KW"/>
</dbReference>
<dbReference type="Proteomes" id="UP000028681">
    <property type="component" value="Chromosome"/>
</dbReference>
<name>A0A076LL51_9GAMM</name>
<feature type="region of interest" description="Disordered" evidence="5">
    <location>
        <begin position="517"/>
        <end position="542"/>
    </location>
</feature>
<evidence type="ECO:0000256" key="3">
    <source>
        <dbReference type="ARBA" id="ARBA00022801"/>
    </source>
</evidence>
<dbReference type="InterPro" id="IPR024607">
    <property type="entry name" value="Sulfatase_CS"/>
</dbReference>
<evidence type="ECO:0000256" key="4">
    <source>
        <dbReference type="ARBA" id="ARBA00022837"/>
    </source>
</evidence>
<evidence type="ECO:0000256" key="5">
    <source>
        <dbReference type="SAM" id="MobiDB-lite"/>
    </source>
</evidence>
<dbReference type="GO" id="GO:0004065">
    <property type="term" value="F:arylsulfatase activity"/>
    <property type="evidence" value="ECO:0007669"/>
    <property type="project" value="UniProtKB-EC"/>
</dbReference>
<organism evidence="7 8">
    <name type="scientific">Edwardsiella anguillarum ET080813</name>
    <dbReference type="NCBI Taxonomy" id="667120"/>
    <lineage>
        <taxon>Bacteria</taxon>
        <taxon>Pseudomonadati</taxon>
        <taxon>Pseudomonadota</taxon>
        <taxon>Gammaproteobacteria</taxon>
        <taxon>Enterobacterales</taxon>
        <taxon>Hafniaceae</taxon>
        <taxon>Edwardsiella</taxon>
    </lineage>
</organism>
<dbReference type="EMBL" id="CP006664">
    <property type="protein sequence ID" value="AIJ07458.1"/>
    <property type="molecule type" value="Genomic_DNA"/>
</dbReference>
<keyword evidence="3 7" id="KW-0378">Hydrolase</keyword>
<comment type="similarity">
    <text evidence="1">Belongs to the sulfatase family.</text>
</comment>
<dbReference type="InterPro" id="IPR017850">
    <property type="entry name" value="Alkaline_phosphatase_core_sf"/>
</dbReference>
<evidence type="ECO:0000313" key="7">
    <source>
        <dbReference type="EMBL" id="AIJ07458.1"/>
    </source>
</evidence>
<feature type="region of interest" description="Disordered" evidence="5">
    <location>
        <begin position="64"/>
        <end position="90"/>
    </location>
</feature>
<feature type="compositionally biased region" description="Polar residues" evidence="5">
    <location>
        <begin position="531"/>
        <end position="542"/>
    </location>
</feature>
<keyword evidence="2" id="KW-0479">Metal-binding</keyword>